<feature type="transmembrane region" description="Helical" evidence="1">
    <location>
        <begin position="113"/>
        <end position="135"/>
    </location>
</feature>
<organism evidence="2 3">
    <name type="scientific">Candidatus Scatomorpha intestinavium</name>
    <dbReference type="NCBI Taxonomy" id="2840922"/>
    <lineage>
        <taxon>Bacteria</taxon>
        <taxon>Bacillati</taxon>
        <taxon>Bacillota</taxon>
        <taxon>Clostridia</taxon>
        <taxon>Eubacteriales</taxon>
        <taxon>Candidatus Scatomorpha</taxon>
    </lineage>
</organism>
<feature type="transmembrane region" description="Helical" evidence="1">
    <location>
        <begin position="223"/>
        <end position="245"/>
    </location>
</feature>
<accession>A0A9D1CUD5</accession>
<dbReference type="AlphaFoldDB" id="A0A9D1CUD5"/>
<reference evidence="2" key="1">
    <citation type="submission" date="2020-10" db="EMBL/GenBank/DDBJ databases">
        <authorList>
            <person name="Gilroy R."/>
        </authorList>
    </citation>
    <scope>NUCLEOTIDE SEQUENCE</scope>
    <source>
        <strain evidence="2">ChiBcolR7-354</strain>
    </source>
</reference>
<evidence type="ECO:0000256" key="1">
    <source>
        <dbReference type="SAM" id="Phobius"/>
    </source>
</evidence>
<proteinExistence type="predicted"/>
<feature type="transmembrane region" description="Helical" evidence="1">
    <location>
        <begin position="12"/>
        <end position="33"/>
    </location>
</feature>
<feature type="transmembrane region" description="Helical" evidence="1">
    <location>
        <begin position="257"/>
        <end position="280"/>
    </location>
</feature>
<dbReference type="Proteomes" id="UP000824262">
    <property type="component" value="Unassembled WGS sequence"/>
</dbReference>
<feature type="transmembrane region" description="Helical" evidence="1">
    <location>
        <begin position="191"/>
        <end position="211"/>
    </location>
</feature>
<comment type="caution">
    <text evidence="2">The sequence shown here is derived from an EMBL/GenBank/DDBJ whole genome shotgun (WGS) entry which is preliminary data.</text>
</comment>
<gene>
    <name evidence="2" type="ORF">IAB77_08720</name>
</gene>
<sequence>MERLKRILHKLLFPGTAVVFICVPAAAALLVYAFMYAGEDSPVSYIAYVFSAYALAILCANVLPIFKKGSSWARKNALVSRYLAEPAYRVNVSLHSSLVINMLYSLLNAVYGVIYRSVWFGTLAAYYTFLAVLRFMLVRYAHRHGFGTNLAGEWRWYRICGAVLVAMTIAMAGVVILVLHEDGGFSYAGSLIYAMAAYTFYTVIMAVRNVIRYHRYHSPAMSAARAVSLAAALVSMLSLEIAMLTQFGGEEDGGFRTLMIMLTGAAVCFIVIGLGSYMIVRSTKALGEPGGKERQIEHGCE</sequence>
<protein>
    <submittedName>
        <fullName evidence="2">Uncharacterized protein</fullName>
    </submittedName>
</protein>
<reference evidence="2" key="2">
    <citation type="journal article" date="2021" name="PeerJ">
        <title>Extensive microbial diversity within the chicken gut microbiome revealed by metagenomics and culture.</title>
        <authorList>
            <person name="Gilroy R."/>
            <person name="Ravi A."/>
            <person name="Getino M."/>
            <person name="Pursley I."/>
            <person name="Horton D.L."/>
            <person name="Alikhan N.F."/>
            <person name="Baker D."/>
            <person name="Gharbi K."/>
            <person name="Hall N."/>
            <person name="Watson M."/>
            <person name="Adriaenssens E.M."/>
            <person name="Foster-Nyarko E."/>
            <person name="Jarju S."/>
            <person name="Secka A."/>
            <person name="Antonio M."/>
            <person name="Oren A."/>
            <person name="Chaudhuri R.R."/>
            <person name="La Ragione R."/>
            <person name="Hildebrand F."/>
            <person name="Pallen M.J."/>
        </authorList>
    </citation>
    <scope>NUCLEOTIDE SEQUENCE</scope>
    <source>
        <strain evidence="2">ChiBcolR7-354</strain>
    </source>
</reference>
<evidence type="ECO:0000313" key="2">
    <source>
        <dbReference type="EMBL" id="HIQ79325.1"/>
    </source>
</evidence>
<keyword evidence="1" id="KW-1133">Transmembrane helix</keyword>
<name>A0A9D1CUD5_9FIRM</name>
<feature type="transmembrane region" description="Helical" evidence="1">
    <location>
        <begin position="87"/>
        <end position="107"/>
    </location>
</feature>
<dbReference type="EMBL" id="DVGA01000096">
    <property type="protein sequence ID" value="HIQ79325.1"/>
    <property type="molecule type" value="Genomic_DNA"/>
</dbReference>
<evidence type="ECO:0000313" key="3">
    <source>
        <dbReference type="Proteomes" id="UP000824262"/>
    </source>
</evidence>
<feature type="transmembrane region" description="Helical" evidence="1">
    <location>
        <begin position="156"/>
        <end position="179"/>
    </location>
</feature>
<keyword evidence="1" id="KW-0472">Membrane</keyword>
<keyword evidence="1" id="KW-0812">Transmembrane</keyword>
<feature type="transmembrane region" description="Helical" evidence="1">
    <location>
        <begin position="45"/>
        <end position="66"/>
    </location>
</feature>